<dbReference type="GO" id="GO:0005634">
    <property type="term" value="C:nucleus"/>
    <property type="evidence" value="ECO:0007669"/>
    <property type="project" value="TreeGrafter"/>
</dbReference>
<dbReference type="GO" id="GO:0003729">
    <property type="term" value="F:mRNA binding"/>
    <property type="evidence" value="ECO:0007669"/>
    <property type="project" value="UniProtKB-ARBA"/>
</dbReference>
<gene>
    <name evidence="5" type="ORF">TVY486_0302270</name>
</gene>
<dbReference type="GO" id="GO:0010629">
    <property type="term" value="P:negative regulation of gene expression"/>
    <property type="evidence" value="ECO:0007669"/>
    <property type="project" value="UniProtKB-ARBA"/>
</dbReference>
<evidence type="ECO:0000256" key="1">
    <source>
        <dbReference type="ARBA" id="ARBA00022737"/>
    </source>
</evidence>
<accession>G0TSW1</accession>
<dbReference type="PROSITE" id="PS50102">
    <property type="entry name" value="RRM"/>
    <property type="match status" value="1"/>
</dbReference>
<dbReference type="InterPro" id="IPR050886">
    <property type="entry name" value="RNA-binding_reg"/>
</dbReference>
<dbReference type="InterPro" id="IPR012677">
    <property type="entry name" value="Nucleotide-bd_a/b_plait_sf"/>
</dbReference>
<dbReference type="SMART" id="SM00360">
    <property type="entry name" value="RRM"/>
    <property type="match status" value="1"/>
</dbReference>
<keyword evidence="2 3" id="KW-0694">RNA-binding</keyword>
<evidence type="ECO:0000256" key="2">
    <source>
        <dbReference type="ARBA" id="ARBA00022884"/>
    </source>
</evidence>
<dbReference type="GO" id="GO:0009967">
    <property type="term" value="P:positive regulation of signal transduction"/>
    <property type="evidence" value="ECO:0007669"/>
    <property type="project" value="UniProtKB-ARBA"/>
</dbReference>
<dbReference type="PANTHER" id="PTHR48024:SF43">
    <property type="entry name" value="PROTEIN RBP6, PUTATIVE-RELATED"/>
    <property type="match status" value="1"/>
</dbReference>
<proteinExistence type="predicted"/>
<dbReference type="Gene3D" id="3.30.70.330">
    <property type="match status" value="1"/>
</dbReference>
<dbReference type="GO" id="GO:0005737">
    <property type="term" value="C:cytoplasm"/>
    <property type="evidence" value="ECO:0007669"/>
    <property type="project" value="UniProtKB-ARBA"/>
</dbReference>
<protein>
    <submittedName>
        <fullName evidence="5">Putative RNA-binding protein TbRBP6</fullName>
    </submittedName>
</protein>
<dbReference type="InterPro" id="IPR000504">
    <property type="entry name" value="RRM_dom"/>
</dbReference>
<name>G0TSW1_TRYVY</name>
<dbReference type="Pfam" id="PF00076">
    <property type="entry name" value="RRM_1"/>
    <property type="match status" value="1"/>
</dbReference>
<organism evidence="5">
    <name type="scientific">Trypanosoma vivax (strain Y486)</name>
    <dbReference type="NCBI Taxonomy" id="1055687"/>
    <lineage>
        <taxon>Eukaryota</taxon>
        <taxon>Discoba</taxon>
        <taxon>Euglenozoa</taxon>
        <taxon>Kinetoplastea</taxon>
        <taxon>Metakinetoplastina</taxon>
        <taxon>Trypanosomatida</taxon>
        <taxon>Trypanosomatidae</taxon>
        <taxon>Trypanosoma</taxon>
        <taxon>Duttonella</taxon>
    </lineage>
</organism>
<dbReference type="FunFam" id="3.30.70.330:FF:000383">
    <property type="entry name" value="Sex lethal, isoform D"/>
    <property type="match status" value="1"/>
</dbReference>
<dbReference type="PANTHER" id="PTHR48024">
    <property type="entry name" value="GEO13361P1-RELATED"/>
    <property type="match status" value="1"/>
</dbReference>
<reference evidence="5" key="1">
    <citation type="journal article" date="2012" name="Proc. Natl. Acad. Sci. U.S.A.">
        <title>Antigenic diversity is generated by distinct evolutionary mechanisms in African trypanosome species.</title>
        <authorList>
            <person name="Jackson A.P."/>
            <person name="Berry A."/>
            <person name="Aslett M."/>
            <person name="Allison H.C."/>
            <person name="Burton P."/>
            <person name="Vavrova-Anderson J."/>
            <person name="Brown R."/>
            <person name="Browne H."/>
            <person name="Corton N."/>
            <person name="Hauser H."/>
            <person name="Gamble J."/>
            <person name="Gilderthorp R."/>
            <person name="Marcello L."/>
            <person name="McQuillan J."/>
            <person name="Otto T.D."/>
            <person name="Quail M.A."/>
            <person name="Sanders M.J."/>
            <person name="van Tonder A."/>
            <person name="Ginger M.L."/>
            <person name="Field M.C."/>
            <person name="Barry J.D."/>
            <person name="Hertz-Fowler C."/>
            <person name="Berriman M."/>
        </authorList>
    </citation>
    <scope>NUCLEOTIDE SEQUENCE</scope>
    <source>
        <strain evidence="5">Y486</strain>
    </source>
</reference>
<keyword evidence="1" id="KW-0677">Repeat</keyword>
<dbReference type="AlphaFoldDB" id="G0TSW1"/>
<evidence type="ECO:0000313" key="5">
    <source>
        <dbReference type="EMBL" id="CCC47040.1"/>
    </source>
</evidence>
<dbReference type="VEuPathDB" id="TriTrypDB:TvY486_0302270"/>
<evidence type="ECO:0000259" key="4">
    <source>
        <dbReference type="PROSITE" id="PS50102"/>
    </source>
</evidence>
<dbReference type="EMBL" id="HE573019">
    <property type="protein sequence ID" value="CCC47040.1"/>
    <property type="molecule type" value="Genomic_DNA"/>
</dbReference>
<dbReference type="SUPFAM" id="SSF54928">
    <property type="entry name" value="RNA-binding domain, RBD"/>
    <property type="match status" value="1"/>
</dbReference>
<sequence>MREKSFFPYTLPMIYSNSPEASPPVGHVPYNQHYTMMHRHVPVTGAHTRLYPYHYPTHDQSGFIAPQDQANQQYMQMRFAPVNQGFMGGYHNATENYQQLRYGTRYRPHGTHPPAPLPLPPEAAHDDRYHKQLIVNYLAPDVTSNELHELFSRFGELDGARVIYDRQTHMSKGYGFVYFSNVEDAKDAFERMNGYELHGKWLKVSYSTNPVNIVPKTMPQFIYRVKREVTS</sequence>
<dbReference type="InterPro" id="IPR035979">
    <property type="entry name" value="RBD_domain_sf"/>
</dbReference>
<evidence type="ECO:0000256" key="3">
    <source>
        <dbReference type="PROSITE-ProRule" id="PRU00176"/>
    </source>
</evidence>
<feature type="domain" description="RRM" evidence="4">
    <location>
        <begin position="131"/>
        <end position="209"/>
    </location>
</feature>